<dbReference type="GO" id="GO:0005886">
    <property type="term" value="C:plasma membrane"/>
    <property type="evidence" value="ECO:0007669"/>
    <property type="project" value="UniProtKB-SubCell"/>
</dbReference>
<feature type="domain" description="ABC transmembrane type-1" evidence="9">
    <location>
        <begin position="72"/>
        <end position="278"/>
    </location>
</feature>
<keyword evidence="6 8" id="KW-1133">Transmembrane helix</keyword>
<evidence type="ECO:0000256" key="6">
    <source>
        <dbReference type="ARBA" id="ARBA00022989"/>
    </source>
</evidence>
<evidence type="ECO:0000256" key="2">
    <source>
        <dbReference type="ARBA" id="ARBA00007069"/>
    </source>
</evidence>
<comment type="subcellular location">
    <subcellularLocation>
        <location evidence="1 8">Cell membrane</location>
        <topology evidence="1 8">Multi-pass membrane protein</topology>
    </subcellularLocation>
</comment>
<proteinExistence type="inferred from homology"/>
<accession>A0A158GXB3</accession>
<dbReference type="PANTHER" id="PTHR42929:SF5">
    <property type="entry name" value="ABC TRANSPORTER PERMEASE PROTEIN"/>
    <property type="match status" value="1"/>
</dbReference>
<dbReference type="Pfam" id="PF00528">
    <property type="entry name" value="BPD_transp_1"/>
    <property type="match status" value="1"/>
</dbReference>
<keyword evidence="4" id="KW-1003">Cell membrane</keyword>
<dbReference type="GO" id="GO:0055085">
    <property type="term" value="P:transmembrane transport"/>
    <property type="evidence" value="ECO:0007669"/>
    <property type="project" value="InterPro"/>
</dbReference>
<protein>
    <submittedName>
        <fullName evidence="10">Binding-protein-dependent transport systems inner membrane component</fullName>
    </submittedName>
</protein>
<keyword evidence="5 8" id="KW-0812">Transmembrane</keyword>
<dbReference type="CDD" id="cd06261">
    <property type="entry name" value="TM_PBP2"/>
    <property type="match status" value="1"/>
</dbReference>
<dbReference type="SUPFAM" id="SSF161098">
    <property type="entry name" value="MetI-like"/>
    <property type="match status" value="1"/>
</dbReference>
<feature type="transmembrane region" description="Helical" evidence="8">
    <location>
        <begin position="259"/>
        <end position="280"/>
    </location>
</feature>
<evidence type="ECO:0000256" key="3">
    <source>
        <dbReference type="ARBA" id="ARBA00022448"/>
    </source>
</evidence>
<feature type="transmembrane region" description="Helical" evidence="8">
    <location>
        <begin position="20"/>
        <end position="43"/>
    </location>
</feature>
<evidence type="ECO:0000313" key="11">
    <source>
        <dbReference type="Proteomes" id="UP000054683"/>
    </source>
</evidence>
<feature type="transmembrane region" description="Helical" evidence="8">
    <location>
        <begin position="71"/>
        <end position="96"/>
    </location>
</feature>
<dbReference type="RefSeq" id="WP_062086813.1">
    <property type="nucleotide sequence ID" value="NZ_FCOK02000021.1"/>
</dbReference>
<dbReference type="Proteomes" id="UP000054683">
    <property type="component" value="Unassembled WGS sequence"/>
</dbReference>
<evidence type="ECO:0000256" key="4">
    <source>
        <dbReference type="ARBA" id="ARBA00022475"/>
    </source>
</evidence>
<reference evidence="10 11" key="1">
    <citation type="submission" date="2016-01" db="EMBL/GenBank/DDBJ databases">
        <authorList>
            <person name="Oliw E.H."/>
        </authorList>
    </citation>
    <scope>NUCLEOTIDE SEQUENCE [LARGE SCALE GENOMIC DNA]</scope>
    <source>
        <strain evidence="10">LMG 27134</strain>
    </source>
</reference>
<feature type="transmembrane region" description="Helical" evidence="8">
    <location>
        <begin position="136"/>
        <end position="155"/>
    </location>
</feature>
<dbReference type="InterPro" id="IPR000515">
    <property type="entry name" value="MetI-like"/>
</dbReference>
<comment type="similarity">
    <text evidence="2">Belongs to the binding-protein-dependent transport system permease family. CysTW subfamily.</text>
</comment>
<evidence type="ECO:0000256" key="7">
    <source>
        <dbReference type="ARBA" id="ARBA00023136"/>
    </source>
</evidence>
<sequence>MSSVVRTRVRGSRRIAGDWLLTLPLSVFFLAFVAVPLALLAAISLHNDAAMTHAGLHQYARFFSDSYNRGILWSTLGLGVWTTTSCIVLGYPVAWLYVSSSAHWRRPLLLCILLPLLTSSVVRTFAWVVILGNEGLVNQVLAALGLIGSPVKLLYTPVAVVLSLAQIELPLMVLPLATALSAIDPRLSEASHALGASPWRTWWRVTLPLSVPGLLSGTLLVFTGAVSAFVVQTLVGGGQLMYMPFYIYQQAIQSQDYPFAAAIAMILLVSILVMITLLNYGGRKTKGFIHG</sequence>
<evidence type="ECO:0000256" key="8">
    <source>
        <dbReference type="RuleBase" id="RU363032"/>
    </source>
</evidence>
<dbReference type="PANTHER" id="PTHR42929">
    <property type="entry name" value="INNER MEMBRANE ABC TRANSPORTER PERMEASE PROTEIN YDCU-RELATED-RELATED"/>
    <property type="match status" value="1"/>
</dbReference>
<evidence type="ECO:0000313" key="10">
    <source>
        <dbReference type="EMBL" id="SAL36745.1"/>
    </source>
</evidence>
<dbReference type="OrthoDB" id="7056428at2"/>
<dbReference type="InterPro" id="IPR035906">
    <property type="entry name" value="MetI-like_sf"/>
</dbReference>
<dbReference type="PROSITE" id="PS50928">
    <property type="entry name" value="ABC_TM1"/>
    <property type="match status" value="1"/>
</dbReference>
<dbReference type="EMBL" id="FCOK02000021">
    <property type="protein sequence ID" value="SAL36745.1"/>
    <property type="molecule type" value="Genomic_DNA"/>
</dbReference>
<evidence type="ECO:0000259" key="9">
    <source>
        <dbReference type="PROSITE" id="PS50928"/>
    </source>
</evidence>
<evidence type="ECO:0000256" key="5">
    <source>
        <dbReference type="ARBA" id="ARBA00022692"/>
    </source>
</evidence>
<feature type="transmembrane region" description="Helical" evidence="8">
    <location>
        <begin position="108"/>
        <end position="130"/>
    </location>
</feature>
<evidence type="ECO:0000256" key="1">
    <source>
        <dbReference type="ARBA" id="ARBA00004651"/>
    </source>
</evidence>
<keyword evidence="3 8" id="KW-0813">Transport</keyword>
<dbReference type="AlphaFoldDB" id="A0A158GXB3"/>
<name>A0A158GXB3_9BURK</name>
<organism evidence="10 11">
    <name type="scientific">Caballeronia udeis</name>
    <dbReference type="NCBI Taxonomy" id="1232866"/>
    <lineage>
        <taxon>Bacteria</taxon>
        <taxon>Pseudomonadati</taxon>
        <taxon>Pseudomonadota</taxon>
        <taxon>Betaproteobacteria</taxon>
        <taxon>Burkholderiales</taxon>
        <taxon>Burkholderiaceae</taxon>
        <taxon>Caballeronia</taxon>
    </lineage>
</organism>
<gene>
    <name evidence="10" type="ORF">AWB69_03544</name>
</gene>
<keyword evidence="7 8" id="KW-0472">Membrane</keyword>
<dbReference type="Gene3D" id="1.10.3720.10">
    <property type="entry name" value="MetI-like"/>
    <property type="match status" value="1"/>
</dbReference>